<protein>
    <submittedName>
        <fullName evidence="2">Uncharacterized protein</fullName>
    </submittedName>
</protein>
<dbReference type="EMBL" id="CADCTV010000700">
    <property type="protein sequence ID" value="CAA9354687.1"/>
    <property type="molecule type" value="Genomic_DNA"/>
</dbReference>
<name>A0A6J4MCI3_9BACT</name>
<reference evidence="2" key="1">
    <citation type="submission" date="2020-02" db="EMBL/GenBank/DDBJ databases">
        <authorList>
            <person name="Meier V. D."/>
        </authorList>
    </citation>
    <scope>NUCLEOTIDE SEQUENCE</scope>
    <source>
        <strain evidence="2">AVDCRST_MAG89</strain>
    </source>
</reference>
<feature type="non-terminal residue" evidence="2">
    <location>
        <position position="239"/>
    </location>
</feature>
<feature type="compositionally biased region" description="Basic residues" evidence="1">
    <location>
        <begin position="196"/>
        <end position="208"/>
    </location>
</feature>
<gene>
    <name evidence="2" type="ORF">AVDCRST_MAG89-3347</name>
</gene>
<evidence type="ECO:0000313" key="2">
    <source>
        <dbReference type="EMBL" id="CAA9354687.1"/>
    </source>
</evidence>
<feature type="region of interest" description="Disordered" evidence="1">
    <location>
        <begin position="17"/>
        <end position="154"/>
    </location>
</feature>
<feature type="compositionally biased region" description="Low complexity" evidence="1">
    <location>
        <begin position="71"/>
        <end position="87"/>
    </location>
</feature>
<organism evidence="2">
    <name type="scientific">uncultured Gemmatimonadota bacterium</name>
    <dbReference type="NCBI Taxonomy" id="203437"/>
    <lineage>
        <taxon>Bacteria</taxon>
        <taxon>Pseudomonadati</taxon>
        <taxon>Gemmatimonadota</taxon>
        <taxon>environmental samples</taxon>
    </lineage>
</organism>
<feature type="compositionally biased region" description="Gly residues" evidence="1">
    <location>
        <begin position="132"/>
        <end position="145"/>
    </location>
</feature>
<feature type="non-terminal residue" evidence="2">
    <location>
        <position position="1"/>
    </location>
</feature>
<evidence type="ECO:0000256" key="1">
    <source>
        <dbReference type="SAM" id="MobiDB-lite"/>
    </source>
</evidence>
<sequence>EALPPCRCTHRVVHGRRSRGRAIRGRCPPAPADGPGGGPRQRCRRRGCDRVRRFGGPADRGGRGRALPDSPEAGELPGPGEPPGVCGAHDGRLHRGRRQAAYPRDGSPAGAAGARAGVRRPAEEPPRRRTHLGGGVRPAGDGGLGRARRAGVRPAPDGFDPCALPHLRLVYAVRVRAWRGPARLRHRRRDADDRRARRAGHVPRRRTAHGGSLRRGALRKGVHRSICGARGSPGLASHV</sequence>
<dbReference type="AlphaFoldDB" id="A0A6J4MCI3"/>
<accession>A0A6J4MCI3</accession>
<proteinExistence type="predicted"/>
<feature type="region of interest" description="Disordered" evidence="1">
    <location>
        <begin position="188"/>
        <end position="218"/>
    </location>
</feature>